<evidence type="ECO:0000259" key="2">
    <source>
        <dbReference type="Pfam" id="PF06722"/>
    </source>
</evidence>
<dbReference type="Pfam" id="PF03033">
    <property type="entry name" value="Glyco_transf_28"/>
    <property type="match status" value="1"/>
</dbReference>
<evidence type="ECO:0000259" key="1">
    <source>
        <dbReference type="Pfam" id="PF03033"/>
    </source>
</evidence>
<keyword evidence="3" id="KW-0808">Transferase</keyword>
<dbReference type="AlphaFoldDB" id="A0A849CE82"/>
<dbReference type="Pfam" id="PF06722">
    <property type="entry name" value="EryCIII-like_C"/>
    <property type="match status" value="1"/>
</dbReference>
<evidence type="ECO:0000313" key="4">
    <source>
        <dbReference type="Proteomes" id="UP000586827"/>
    </source>
</evidence>
<keyword evidence="4" id="KW-1185">Reference proteome</keyword>
<gene>
    <name evidence="3" type="ORF">HLB23_32815</name>
</gene>
<dbReference type="GO" id="GO:0016758">
    <property type="term" value="F:hexosyltransferase activity"/>
    <property type="evidence" value="ECO:0007669"/>
    <property type="project" value="InterPro"/>
</dbReference>
<dbReference type="InterPro" id="IPR002213">
    <property type="entry name" value="UDP_glucos_trans"/>
</dbReference>
<protein>
    <submittedName>
        <fullName evidence="3">Glycosyltransferase</fullName>
    </submittedName>
</protein>
<dbReference type="GO" id="GO:0033072">
    <property type="term" value="P:vancomycin biosynthetic process"/>
    <property type="evidence" value="ECO:0007669"/>
    <property type="project" value="UniProtKB-ARBA"/>
</dbReference>
<organism evidence="3 4">
    <name type="scientific">Nocardia uniformis</name>
    <dbReference type="NCBI Taxonomy" id="53432"/>
    <lineage>
        <taxon>Bacteria</taxon>
        <taxon>Bacillati</taxon>
        <taxon>Actinomycetota</taxon>
        <taxon>Actinomycetes</taxon>
        <taxon>Mycobacteriales</taxon>
        <taxon>Nocardiaceae</taxon>
        <taxon>Nocardia</taxon>
    </lineage>
</organism>
<proteinExistence type="predicted"/>
<name>A0A849CE82_9NOCA</name>
<dbReference type="RefSeq" id="WP_084521833.1">
    <property type="nucleotide sequence ID" value="NZ_JABELX010000015.1"/>
</dbReference>
<dbReference type="InterPro" id="IPR010610">
    <property type="entry name" value="EryCIII-like_C"/>
</dbReference>
<dbReference type="FunFam" id="3.40.50.2000:FF:000009">
    <property type="entry name" value="Sterol 3-beta-glucosyltransferase UGT80A2"/>
    <property type="match status" value="1"/>
</dbReference>
<feature type="domain" description="Glycosyltransferase family 28 N-terminal" evidence="1">
    <location>
        <begin position="4"/>
        <end position="82"/>
    </location>
</feature>
<dbReference type="SUPFAM" id="SSF53756">
    <property type="entry name" value="UDP-Glycosyltransferase/glycogen phosphorylase"/>
    <property type="match status" value="1"/>
</dbReference>
<accession>A0A849CE82</accession>
<dbReference type="PANTHER" id="PTHR48050:SF13">
    <property type="entry name" value="STEROL 3-BETA-GLUCOSYLTRANSFERASE UGT80A2"/>
    <property type="match status" value="1"/>
</dbReference>
<evidence type="ECO:0000313" key="3">
    <source>
        <dbReference type="EMBL" id="NNH74577.1"/>
    </source>
</evidence>
<dbReference type="GO" id="GO:0008194">
    <property type="term" value="F:UDP-glycosyltransferase activity"/>
    <property type="evidence" value="ECO:0007669"/>
    <property type="project" value="InterPro"/>
</dbReference>
<dbReference type="InterPro" id="IPR050426">
    <property type="entry name" value="Glycosyltransferase_28"/>
</dbReference>
<dbReference type="CDD" id="cd03784">
    <property type="entry name" value="GT1_Gtf-like"/>
    <property type="match status" value="1"/>
</dbReference>
<dbReference type="PANTHER" id="PTHR48050">
    <property type="entry name" value="STEROL 3-BETA-GLUCOSYLTRANSFERASE"/>
    <property type="match status" value="1"/>
</dbReference>
<dbReference type="EMBL" id="JABELX010000015">
    <property type="protein sequence ID" value="NNH74577.1"/>
    <property type="molecule type" value="Genomic_DNA"/>
</dbReference>
<sequence length="426" mass="45001">MRMLLAFGGSRGDAQPGILIARELRERGHWVTLAVSPNLVDFAASHGVAAHGFGLDTGELLRRQLATRRRTANPVSRISALRRLNQQGFTEAAEDLLELAAGTDVVVGGMANEEVGDAIAAHGGVPFAAVHFFPIHPNRAVAVLPNRLGAFLPGELNQLAGSAVVRARAWALAPPLAELARRAPEAGQRAPRLAIQAFDERLFPGLAQEWGPRRPFTGFVVPTADAPASAPDTALAQWLSAGSAPVYAGFGSMPVGDTGALVVLLRAACRSIGRRLLFVSGWSRTAPTLTEDVAIVPAVDHASVLPQCLVAIHHGGAGTTAAALRAGVPSVVCSFLADQPYWGRQLRVLGLGATTRYSRLDRPRLERLLGFASSAPVRQRAHAFAADFRDDGARCAADAVEALAAGHILRTHSRALTVAPAERERL</sequence>
<reference evidence="3 4" key="1">
    <citation type="submission" date="2020-05" db="EMBL/GenBank/DDBJ databases">
        <title>MicrobeNet Type strains.</title>
        <authorList>
            <person name="Nicholson A.C."/>
        </authorList>
    </citation>
    <scope>NUCLEOTIDE SEQUENCE [LARGE SCALE GENOMIC DNA]</scope>
    <source>
        <strain evidence="3 4">JCM 3224</strain>
    </source>
</reference>
<feature type="domain" description="Erythromycin biosynthesis protein CIII-like C-terminal" evidence="2">
    <location>
        <begin position="289"/>
        <end position="387"/>
    </location>
</feature>
<dbReference type="Gene3D" id="3.40.50.2000">
    <property type="entry name" value="Glycogen Phosphorylase B"/>
    <property type="match status" value="2"/>
</dbReference>
<dbReference type="Proteomes" id="UP000586827">
    <property type="component" value="Unassembled WGS sequence"/>
</dbReference>
<dbReference type="GO" id="GO:0005975">
    <property type="term" value="P:carbohydrate metabolic process"/>
    <property type="evidence" value="ECO:0007669"/>
    <property type="project" value="InterPro"/>
</dbReference>
<dbReference type="InterPro" id="IPR004276">
    <property type="entry name" value="GlycoTrans_28_N"/>
</dbReference>
<comment type="caution">
    <text evidence="3">The sequence shown here is derived from an EMBL/GenBank/DDBJ whole genome shotgun (WGS) entry which is preliminary data.</text>
</comment>